<dbReference type="PROSITE" id="PS50931">
    <property type="entry name" value="HTH_LYSR"/>
    <property type="match status" value="1"/>
</dbReference>
<dbReference type="InterPro" id="IPR005119">
    <property type="entry name" value="LysR_subst-bd"/>
</dbReference>
<dbReference type="InterPro" id="IPR050950">
    <property type="entry name" value="HTH-type_LysR_regulators"/>
</dbReference>
<dbReference type="SUPFAM" id="SSF46785">
    <property type="entry name" value="Winged helix' DNA-binding domain"/>
    <property type="match status" value="1"/>
</dbReference>
<proteinExistence type="inferred from homology"/>
<dbReference type="AlphaFoldDB" id="A0A939T1B7"/>
<keyword evidence="3" id="KW-0238">DNA-binding</keyword>
<keyword evidence="4" id="KW-0804">Transcription</keyword>
<dbReference type="Pfam" id="PF00126">
    <property type="entry name" value="HTH_1"/>
    <property type="match status" value="1"/>
</dbReference>
<name>A0A939T1B7_9ACTN</name>
<protein>
    <submittedName>
        <fullName evidence="6">LysR family transcriptional regulator</fullName>
    </submittedName>
</protein>
<keyword evidence="7" id="KW-1185">Reference proteome</keyword>
<feature type="domain" description="HTH lysR-type" evidence="5">
    <location>
        <begin position="1"/>
        <end position="58"/>
    </location>
</feature>
<dbReference type="InterPro" id="IPR036388">
    <property type="entry name" value="WH-like_DNA-bd_sf"/>
</dbReference>
<keyword evidence="2" id="KW-0805">Transcription regulation</keyword>
<dbReference type="EMBL" id="JAGEOJ010000003">
    <property type="protein sequence ID" value="MBO2447231.1"/>
    <property type="molecule type" value="Genomic_DNA"/>
</dbReference>
<dbReference type="FunFam" id="1.10.10.10:FF:000001">
    <property type="entry name" value="LysR family transcriptional regulator"/>
    <property type="match status" value="1"/>
</dbReference>
<sequence length="298" mass="31585">MELRQLEYFVTVTEEASFTRAADRLHVAQPGVSAQIRQLERELGQPLLDRSGRGVKLTEVGAAVLPHARAALASVAAVRGAVDEFAGLLRGHVTIGAVDSMTVLDMPGLLAGFHRDHPDVEITLTEEGLTTELMDGLRAGGLDLAIVSLGSEDPPGLDIQVVIDTPVVAAVARDDPFAGRDEITLAELEERALICLPRGTGLRMVFDEACAAARVKPRVAFEASDPPTLARLAERGLGVAILPEVAARHPDSRVHPLAIAGARLRGRIALAWRAEGPISPAARALIARARAHLPSPTD</sequence>
<evidence type="ECO:0000256" key="4">
    <source>
        <dbReference type="ARBA" id="ARBA00023163"/>
    </source>
</evidence>
<dbReference type="Proteomes" id="UP000669179">
    <property type="component" value="Unassembled WGS sequence"/>
</dbReference>
<dbReference type="PRINTS" id="PR00039">
    <property type="entry name" value="HTHLYSR"/>
</dbReference>
<reference evidence="6" key="1">
    <citation type="submission" date="2021-03" db="EMBL/GenBank/DDBJ databases">
        <authorList>
            <person name="Kanchanasin P."/>
            <person name="Saeng-In P."/>
            <person name="Phongsopitanun W."/>
            <person name="Yuki M."/>
            <person name="Kudo T."/>
            <person name="Ohkuma M."/>
            <person name="Tanasupawat S."/>
        </authorList>
    </citation>
    <scope>NUCLEOTIDE SEQUENCE</scope>
    <source>
        <strain evidence="6">GKU 128</strain>
    </source>
</reference>
<dbReference type="InterPro" id="IPR000847">
    <property type="entry name" value="LysR_HTH_N"/>
</dbReference>
<comment type="similarity">
    <text evidence="1">Belongs to the LysR transcriptional regulatory family.</text>
</comment>
<dbReference type="Gene3D" id="3.40.190.290">
    <property type="match status" value="1"/>
</dbReference>
<gene>
    <name evidence="6" type="ORF">J4573_09055</name>
</gene>
<evidence type="ECO:0000256" key="1">
    <source>
        <dbReference type="ARBA" id="ARBA00009437"/>
    </source>
</evidence>
<dbReference type="InterPro" id="IPR036390">
    <property type="entry name" value="WH_DNA-bd_sf"/>
</dbReference>
<dbReference type="GO" id="GO:0003700">
    <property type="term" value="F:DNA-binding transcription factor activity"/>
    <property type="evidence" value="ECO:0007669"/>
    <property type="project" value="InterPro"/>
</dbReference>
<organism evidence="6 7">
    <name type="scientific">Actinomadura barringtoniae</name>
    <dbReference type="NCBI Taxonomy" id="1427535"/>
    <lineage>
        <taxon>Bacteria</taxon>
        <taxon>Bacillati</taxon>
        <taxon>Actinomycetota</taxon>
        <taxon>Actinomycetes</taxon>
        <taxon>Streptosporangiales</taxon>
        <taxon>Thermomonosporaceae</taxon>
        <taxon>Actinomadura</taxon>
    </lineage>
</organism>
<evidence type="ECO:0000313" key="6">
    <source>
        <dbReference type="EMBL" id="MBO2447231.1"/>
    </source>
</evidence>
<dbReference type="PANTHER" id="PTHR30419">
    <property type="entry name" value="HTH-TYPE TRANSCRIPTIONAL REGULATOR YBHD"/>
    <property type="match status" value="1"/>
</dbReference>
<evidence type="ECO:0000256" key="3">
    <source>
        <dbReference type="ARBA" id="ARBA00023125"/>
    </source>
</evidence>
<dbReference type="GO" id="GO:0003677">
    <property type="term" value="F:DNA binding"/>
    <property type="evidence" value="ECO:0007669"/>
    <property type="project" value="UniProtKB-KW"/>
</dbReference>
<dbReference type="GO" id="GO:0005829">
    <property type="term" value="C:cytosol"/>
    <property type="evidence" value="ECO:0007669"/>
    <property type="project" value="TreeGrafter"/>
</dbReference>
<evidence type="ECO:0000259" key="5">
    <source>
        <dbReference type="PROSITE" id="PS50931"/>
    </source>
</evidence>
<accession>A0A939T1B7</accession>
<evidence type="ECO:0000256" key="2">
    <source>
        <dbReference type="ARBA" id="ARBA00023015"/>
    </source>
</evidence>
<dbReference type="Pfam" id="PF03466">
    <property type="entry name" value="LysR_substrate"/>
    <property type="match status" value="1"/>
</dbReference>
<dbReference type="SUPFAM" id="SSF53850">
    <property type="entry name" value="Periplasmic binding protein-like II"/>
    <property type="match status" value="1"/>
</dbReference>
<dbReference type="Gene3D" id="1.10.10.10">
    <property type="entry name" value="Winged helix-like DNA-binding domain superfamily/Winged helix DNA-binding domain"/>
    <property type="match status" value="1"/>
</dbReference>
<dbReference type="RefSeq" id="WP_208254825.1">
    <property type="nucleotide sequence ID" value="NZ_JAGEOJ010000003.1"/>
</dbReference>
<evidence type="ECO:0000313" key="7">
    <source>
        <dbReference type="Proteomes" id="UP000669179"/>
    </source>
</evidence>
<comment type="caution">
    <text evidence="6">The sequence shown here is derived from an EMBL/GenBank/DDBJ whole genome shotgun (WGS) entry which is preliminary data.</text>
</comment>